<dbReference type="InterPro" id="IPR002716">
    <property type="entry name" value="PIN_dom"/>
</dbReference>
<evidence type="ECO:0000256" key="8">
    <source>
        <dbReference type="HAMAP-Rule" id="MF_00265"/>
    </source>
</evidence>
<dbReference type="KEGG" id="mik:FOE78_20820"/>
<feature type="binding site" evidence="8">
    <location>
        <position position="10"/>
    </location>
    <ligand>
        <name>Mg(2+)</name>
        <dbReference type="ChEBI" id="CHEBI:18420"/>
    </ligand>
</feature>
<evidence type="ECO:0000256" key="2">
    <source>
        <dbReference type="ARBA" id="ARBA00022649"/>
    </source>
</evidence>
<evidence type="ECO:0000259" key="9">
    <source>
        <dbReference type="Pfam" id="PF01850"/>
    </source>
</evidence>
<evidence type="ECO:0000313" key="10">
    <source>
        <dbReference type="EMBL" id="QDP98014.1"/>
    </source>
</evidence>
<dbReference type="HAMAP" id="MF_00265">
    <property type="entry name" value="VapC_Nob1"/>
    <property type="match status" value="1"/>
</dbReference>
<comment type="function">
    <text evidence="8">Toxic component of a toxin-antitoxin (TA) system. An RNase.</text>
</comment>
<keyword evidence="4 8" id="KW-0479">Metal-binding</keyword>
<comment type="cofactor">
    <cofactor evidence="1 8">
        <name>Mg(2+)</name>
        <dbReference type="ChEBI" id="CHEBI:18420"/>
    </cofactor>
</comment>
<dbReference type="Gene3D" id="3.40.50.1010">
    <property type="entry name" value="5'-nuclease"/>
    <property type="match status" value="1"/>
</dbReference>
<dbReference type="RefSeq" id="WP_143987961.1">
    <property type="nucleotide sequence ID" value="NZ_CP041692.1"/>
</dbReference>
<dbReference type="EC" id="3.1.-.-" evidence="8"/>
<protein>
    <recommendedName>
        <fullName evidence="8">Ribonuclease VapC</fullName>
        <shortName evidence="8">RNase VapC</shortName>
        <ecNumber evidence="8">3.1.-.-</ecNumber>
    </recommendedName>
    <alternativeName>
        <fullName evidence="8">Toxin VapC</fullName>
    </alternativeName>
</protein>
<keyword evidence="11" id="KW-1185">Reference proteome</keyword>
<dbReference type="CDD" id="cd18732">
    <property type="entry name" value="PIN_MtVapC4-C5_like"/>
    <property type="match status" value="1"/>
</dbReference>
<dbReference type="InterPro" id="IPR029060">
    <property type="entry name" value="PIN-like_dom_sf"/>
</dbReference>
<dbReference type="InterPro" id="IPR022907">
    <property type="entry name" value="VapC_family"/>
</dbReference>
<dbReference type="GO" id="GO:0090729">
    <property type="term" value="F:toxin activity"/>
    <property type="evidence" value="ECO:0007669"/>
    <property type="project" value="UniProtKB-KW"/>
</dbReference>
<sequence>MPAEDAGLLDTNILLLRRWIDPSELPGEMAISAVTLAELSAGVHLVRGDDNDSRAERGRRLDVLQRAESEFDPLPFDAPAARVFGRITAAVLHTERKPRRRRADLMIAAVASANDLPLYTTNPDDFAGLEEITTIIAVTRPALDLDQADHT</sequence>
<name>A0A516Q3K8_9ACTN</name>
<keyword evidence="5 8" id="KW-0378">Hydrolase</keyword>
<keyword evidence="3 8" id="KW-0540">Nuclease</keyword>
<dbReference type="AlphaFoldDB" id="A0A516Q3K8"/>
<keyword evidence="6 8" id="KW-0460">Magnesium</keyword>
<keyword evidence="8" id="KW-0800">Toxin</keyword>
<accession>A0A516Q3K8</accession>
<proteinExistence type="inferred from homology"/>
<evidence type="ECO:0000313" key="11">
    <source>
        <dbReference type="Proteomes" id="UP000319263"/>
    </source>
</evidence>
<evidence type="ECO:0000256" key="5">
    <source>
        <dbReference type="ARBA" id="ARBA00022801"/>
    </source>
</evidence>
<evidence type="ECO:0000256" key="6">
    <source>
        <dbReference type="ARBA" id="ARBA00022842"/>
    </source>
</evidence>
<dbReference type="GO" id="GO:0004540">
    <property type="term" value="F:RNA nuclease activity"/>
    <property type="evidence" value="ECO:0007669"/>
    <property type="project" value="InterPro"/>
</dbReference>
<dbReference type="SUPFAM" id="SSF88723">
    <property type="entry name" value="PIN domain-like"/>
    <property type="match status" value="1"/>
</dbReference>
<reference evidence="10 11" key="1">
    <citation type="submission" date="2019-07" db="EMBL/GenBank/DDBJ databases">
        <title>Microlunatus dokdonensis sp. nov. isolated from the rhizospheric soil of the wild plant Elymus tsukushiensis.</title>
        <authorList>
            <person name="Ghim S.-Y."/>
            <person name="Hwang Y.-J."/>
            <person name="Son J.-S."/>
            <person name="Shin J.-H."/>
        </authorList>
    </citation>
    <scope>NUCLEOTIDE SEQUENCE [LARGE SCALE GENOMIC DNA]</scope>
    <source>
        <strain evidence="10 11">KUDC0627</strain>
    </source>
</reference>
<dbReference type="PANTHER" id="PTHR33653:SF1">
    <property type="entry name" value="RIBONUCLEASE VAPC2"/>
    <property type="match status" value="1"/>
</dbReference>
<dbReference type="OrthoDB" id="9799448at2"/>
<dbReference type="Proteomes" id="UP000319263">
    <property type="component" value="Chromosome"/>
</dbReference>
<comment type="similarity">
    <text evidence="7 8">Belongs to the PINc/VapC protein family.</text>
</comment>
<feature type="domain" description="PIN" evidence="9">
    <location>
        <begin position="10"/>
        <end position="127"/>
    </location>
</feature>
<dbReference type="GO" id="GO:0000287">
    <property type="term" value="F:magnesium ion binding"/>
    <property type="evidence" value="ECO:0007669"/>
    <property type="project" value="UniProtKB-UniRule"/>
</dbReference>
<gene>
    <name evidence="8" type="primary">vapC</name>
    <name evidence="10" type="ORF">FOE78_20820</name>
</gene>
<feature type="binding site" evidence="8">
    <location>
        <position position="104"/>
    </location>
    <ligand>
        <name>Mg(2+)</name>
        <dbReference type="ChEBI" id="CHEBI:18420"/>
    </ligand>
</feature>
<evidence type="ECO:0000256" key="7">
    <source>
        <dbReference type="ARBA" id="ARBA00038093"/>
    </source>
</evidence>
<dbReference type="GO" id="GO:0016787">
    <property type="term" value="F:hydrolase activity"/>
    <property type="evidence" value="ECO:0007669"/>
    <property type="project" value="UniProtKB-KW"/>
</dbReference>
<dbReference type="EMBL" id="CP041692">
    <property type="protein sequence ID" value="QDP98014.1"/>
    <property type="molecule type" value="Genomic_DNA"/>
</dbReference>
<evidence type="ECO:0000256" key="1">
    <source>
        <dbReference type="ARBA" id="ARBA00001946"/>
    </source>
</evidence>
<evidence type="ECO:0000256" key="4">
    <source>
        <dbReference type="ARBA" id="ARBA00022723"/>
    </source>
</evidence>
<dbReference type="PANTHER" id="PTHR33653">
    <property type="entry name" value="RIBONUCLEASE VAPC2"/>
    <property type="match status" value="1"/>
</dbReference>
<organism evidence="10 11">
    <name type="scientific">Microlunatus elymi</name>
    <dbReference type="NCBI Taxonomy" id="2596828"/>
    <lineage>
        <taxon>Bacteria</taxon>
        <taxon>Bacillati</taxon>
        <taxon>Actinomycetota</taxon>
        <taxon>Actinomycetes</taxon>
        <taxon>Propionibacteriales</taxon>
        <taxon>Propionibacteriaceae</taxon>
        <taxon>Microlunatus</taxon>
    </lineage>
</organism>
<dbReference type="InterPro" id="IPR050556">
    <property type="entry name" value="Type_II_TA_system_RNase"/>
</dbReference>
<dbReference type="Pfam" id="PF01850">
    <property type="entry name" value="PIN"/>
    <property type="match status" value="1"/>
</dbReference>
<keyword evidence="2 8" id="KW-1277">Toxin-antitoxin system</keyword>
<evidence type="ECO:0000256" key="3">
    <source>
        <dbReference type="ARBA" id="ARBA00022722"/>
    </source>
</evidence>